<name>D1W5M3_9BACT</name>
<sequence length="39" mass="4463">MTVDIKINYDGALTRPYSSNVNYTIDGEPFSQIIKQEQL</sequence>
<accession>D1W5M3</accession>
<organism evidence="1 2">
    <name type="scientific">Hoylesella buccalis ATCC 35310</name>
    <dbReference type="NCBI Taxonomy" id="679190"/>
    <lineage>
        <taxon>Bacteria</taxon>
        <taxon>Pseudomonadati</taxon>
        <taxon>Bacteroidota</taxon>
        <taxon>Bacteroidia</taxon>
        <taxon>Bacteroidales</taxon>
        <taxon>Prevotellaceae</taxon>
        <taxon>Hoylesella</taxon>
    </lineage>
</organism>
<protein>
    <submittedName>
        <fullName evidence="1">Uncharacterized protein</fullName>
    </submittedName>
</protein>
<dbReference type="AlphaFoldDB" id="D1W5M3"/>
<comment type="caution">
    <text evidence="1">The sequence shown here is derived from an EMBL/GenBank/DDBJ whole genome shotgun (WGS) entry which is preliminary data.</text>
</comment>
<reference evidence="1 2" key="1">
    <citation type="submission" date="2009-12" db="EMBL/GenBank/DDBJ databases">
        <title>Genome Sequence of Prevotella buccalis ATCC 35310.</title>
        <authorList>
            <person name="Durkin A.S."/>
            <person name="Madupu R."/>
            <person name="Torralba M."/>
            <person name="Methe B."/>
            <person name="Sutton G."/>
            <person name="Strausberg R.L."/>
            <person name="Nelson K.E."/>
        </authorList>
    </citation>
    <scope>NUCLEOTIDE SEQUENCE [LARGE SCALE GENOMIC DNA]</scope>
    <source>
        <strain evidence="1 2">ATCC 35310</strain>
    </source>
</reference>
<evidence type="ECO:0000313" key="2">
    <source>
        <dbReference type="Proteomes" id="UP000005283"/>
    </source>
</evidence>
<dbReference type="Proteomes" id="UP000005283">
    <property type="component" value="Unassembled WGS sequence"/>
</dbReference>
<gene>
    <name evidence="1" type="ORF">HMPREF0650_1700</name>
</gene>
<evidence type="ECO:0000313" key="1">
    <source>
        <dbReference type="EMBL" id="EFA92163.1"/>
    </source>
</evidence>
<keyword evidence="2" id="KW-1185">Reference proteome</keyword>
<proteinExistence type="predicted"/>
<dbReference type="EMBL" id="ADEG01000051">
    <property type="protein sequence ID" value="EFA92163.1"/>
    <property type="molecule type" value="Genomic_DNA"/>
</dbReference>